<feature type="domain" description="Periplasmic binding protein" evidence="5">
    <location>
        <begin position="79"/>
        <end position="338"/>
    </location>
</feature>
<dbReference type="RefSeq" id="WP_259478105.1">
    <property type="nucleotide sequence ID" value="NZ_BAAAQY010000002.1"/>
</dbReference>
<feature type="chain" id="PRO_5047120346" description="Periplasmic binding protein domain-containing protein" evidence="4">
    <location>
        <begin position="26"/>
        <end position="393"/>
    </location>
</feature>
<dbReference type="InterPro" id="IPR050555">
    <property type="entry name" value="Bact_Solute-Bind_Prot2"/>
</dbReference>
<evidence type="ECO:0000256" key="2">
    <source>
        <dbReference type="ARBA" id="ARBA00022729"/>
    </source>
</evidence>
<accession>A0ABN3DCY0</accession>
<evidence type="ECO:0000256" key="1">
    <source>
        <dbReference type="ARBA" id="ARBA00004196"/>
    </source>
</evidence>
<dbReference type="EMBL" id="BAAAQY010000002">
    <property type="protein sequence ID" value="GAA2227478.1"/>
    <property type="molecule type" value="Genomic_DNA"/>
</dbReference>
<keyword evidence="2 4" id="KW-0732">Signal</keyword>
<dbReference type="PROSITE" id="PS51257">
    <property type="entry name" value="PROKAR_LIPOPROTEIN"/>
    <property type="match status" value="1"/>
</dbReference>
<evidence type="ECO:0000313" key="6">
    <source>
        <dbReference type="EMBL" id="GAA2227478.1"/>
    </source>
</evidence>
<organism evidence="6 7">
    <name type="scientific">Herbiconiux moechotypicola</name>
    <dbReference type="NCBI Taxonomy" id="637393"/>
    <lineage>
        <taxon>Bacteria</taxon>
        <taxon>Bacillati</taxon>
        <taxon>Actinomycetota</taxon>
        <taxon>Actinomycetes</taxon>
        <taxon>Micrococcales</taxon>
        <taxon>Microbacteriaceae</taxon>
        <taxon>Herbiconiux</taxon>
    </lineage>
</organism>
<name>A0ABN3DCY0_9MICO</name>
<reference evidence="6 7" key="1">
    <citation type="journal article" date="2019" name="Int. J. Syst. Evol. Microbiol.">
        <title>The Global Catalogue of Microorganisms (GCM) 10K type strain sequencing project: providing services to taxonomists for standard genome sequencing and annotation.</title>
        <authorList>
            <consortium name="The Broad Institute Genomics Platform"/>
            <consortium name="The Broad Institute Genome Sequencing Center for Infectious Disease"/>
            <person name="Wu L."/>
            <person name="Ma J."/>
        </authorList>
    </citation>
    <scope>NUCLEOTIDE SEQUENCE [LARGE SCALE GENOMIC DNA]</scope>
    <source>
        <strain evidence="6 7">JCM 16117</strain>
    </source>
</reference>
<protein>
    <recommendedName>
        <fullName evidence="5">Periplasmic binding protein domain-containing protein</fullName>
    </recommendedName>
</protein>
<keyword evidence="7" id="KW-1185">Reference proteome</keyword>
<comment type="subcellular location">
    <subcellularLocation>
        <location evidence="1">Cell envelope</location>
    </subcellularLocation>
</comment>
<dbReference type="InterPro" id="IPR025997">
    <property type="entry name" value="SBP_2_dom"/>
</dbReference>
<dbReference type="Proteomes" id="UP001500929">
    <property type="component" value="Unassembled WGS sequence"/>
</dbReference>
<dbReference type="InterPro" id="IPR028082">
    <property type="entry name" value="Peripla_BP_I"/>
</dbReference>
<proteinExistence type="predicted"/>
<dbReference type="SUPFAM" id="SSF53822">
    <property type="entry name" value="Periplasmic binding protein-like I"/>
    <property type="match status" value="1"/>
</dbReference>
<comment type="caution">
    <text evidence="6">The sequence shown here is derived from an EMBL/GenBank/DDBJ whole genome shotgun (WGS) entry which is preliminary data.</text>
</comment>
<dbReference type="Gene3D" id="3.40.50.2300">
    <property type="match status" value="2"/>
</dbReference>
<evidence type="ECO:0000313" key="7">
    <source>
        <dbReference type="Proteomes" id="UP001500929"/>
    </source>
</evidence>
<evidence type="ECO:0000259" key="5">
    <source>
        <dbReference type="Pfam" id="PF13407"/>
    </source>
</evidence>
<dbReference type="Pfam" id="PF13407">
    <property type="entry name" value="Peripla_BP_4"/>
    <property type="match status" value="1"/>
</dbReference>
<dbReference type="PANTHER" id="PTHR30036">
    <property type="entry name" value="D-XYLOSE-BINDING PERIPLASMIC PROTEIN"/>
    <property type="match status" value="1"/>
</dbReference>
<feature type="signal peptide" evidence="4">
    <location>
        <begin position="1"/>
        <end position="25"/>
    </location>
</feature>
<evidence type="ECO:0000256" key="4">
    <source>
        <dbReference type="SAM" id="SignalP"/>
    </source>
</evidence>
<dbReference type="PANTHER" id="PTHR30036:SF1">
    <property type="entry name" value="D-XYLOSE-BINDING PERIPLASMIC PROTEIN"/>
    <property type="match status" value="1"/>
</dbReference>
<evidence type="ECO:0000256" key="3">
    <source>
        <dbReference type="SAM" id="MobiDB-lite"/>
    </source>
</evidence>
<gene>
    <name evidence="6" type="ORF">GCM10009851_09650</name>
</gene>
<feature type="region of interest" description="Disordered" evidence="3">
    <location>
        <begin position="353"/>
        <end position="393"/>
    </location>
</feature>
<sequence length="393" mass="39859">MNTAPRHRIPLVVGSAVTVTALAFALGGCSSTNSSGAASTASAADIAVGSVGTMDQMIDISDICPSEGEYTLGIVDGFGTNSWSKTVRAEIEAEAAKCPAITDISYEAGRGDLQATTAAITSMAAQGTDIVLVIPDAGPGEAHLSALRTAVSSGSTVVTFASDPEGSAGADYLDYTDWSPTFSGGTWAQWVVDQLGEAGGNVVFLGGPAGSAVAAQELEGIKAVFADNPQITLLTDEPVTTNWDPAQAQQAMSGLLSQYPQIDAVIVDYGASTDGVIRAYQAAGIPLPPIATTDQNSLSCGFDALKADNPTYELATVSSRTWVGRVALRKALASLAGESDTEPSIYNLSLAEDSTGGTAGASTPSEVCSEGAPADGSPSSLLTPDEVETTFAN</sequence>